<feature type="transmembrane region" description="Helical" evidence="1">
    <location>
        <begin position="28"/>
        <end position="49"/>
    </location>
</feature>
<keyword evidence="1" id="KW-0812">Transmembrane</keyword>
<sequence>MSSILVYITGPFQLHAHLVREGIRFTCAYTSFWFILSFSHLHLCFLLLFPDRRAGSSMSGYRKDDYNRRYDNDDIPEDVIPSSAALENLQLDRKARNLTPSWRSTFSMPALFNLITEDPHALNKFHNDICA</sequence>
<proteinExistence type="predicted"/>
<keyword evidence="1" id="KW-0472">Membrane</keyword>
<accession>A0AAN7LCV1</accession>
<reference evidence="2 3" key="1">
    <citation type="journal article" date="2023" name="Hortic Res">
        <title>Pangenome of water caltrop reveals structural variations and asymmetric subgenome divergence after allopolyploidization.</title>
        <authorList>
            <person name="Zhang X."/>
            <person name="Chen Y."/>
            <person name="Wang L."/>
            <person name="Yuan Y."/>
            <person name="Fang M."/>
            <person name="Shi L."/>
            <person name="Lu R."/>
            <person name="Comes H.P."/>
            <person name="Ma Y."/>
            <person name="Chen Y."/>
            <person name="Huang G."/>
            <person name="Zhou Y."/>
            <person name="Zheng Z."/>
            <person name="Qiu Y."/>
        </authorList>
    </citation>
    <scope>NUCLEOTIDE SEQUENCE [LARGE SCALE GENOMIC DNA]</scope>
    <source>
        <strain evidence="2">F231</strain>
    </source>
</reference>
<name>A0AAN7LCV1_TRANT</name>
<evidence type="ECO:0000256" key="1">
    <source>
        <dbReference type="SAM" id="Phobius"/>
    </source>
</evidence>
<organism evidence="2 3">
    <name type="scientific">Trapa natans</name>
    <name type="common">Water chestnut</name>
    <dbReference type="NCBI Taxonomy" id="22666"/>
    <lineage>
        <taxon>Eukaryota</taxon>
        <taxon>Viridiplantae</taxon>
        <taxon>Streptophyta</taxon>
        <taxon>Embryophyta</taxon>
        <taxon>Tracheophyta</taxon>
        <taxon>Spermatophyta</taxon>
        <taxon>Magnoliopsida</taxon>
        <taxon>eudicotyledons</taxon>
        <taxon>Gunneridae</taxon>
        <taxon>Pentapetalae</taxon>
        <taxon>rosids</taxon>
        <taxon>malvids</taxon>
        <taxon>Myrtales</taxon>
        <taxon>Lythraceae</taxon>
        <taxon>Trapa</taxon>
    </lineage>
</organism>
<dbReference type="Proteomes" id="UP001346149">
    <property type="component" value="Unassembled WGS sequence"/>
</dbReference>
<gene>
    <name evidence="2" type="ORF">SAY86_007044</name>
</gene>
<dbReference type="AlphaFoldDB" id="A0AAN7LCV1"/>
<comment type="caution">
    <text evidence="2">The sequence shown here is derived from an EMBL/GenBank/DDBJ whole genome shotgun (WGS) entry which is preliminary data.</text>
</comment>
<protein>
    <submittedName>
        <fullName evidence="2">Uncharacterized protein</fullName>
    </submittedName>
</protein>
<keyword evidence="1" id="KW-1133">Transmembrane helix</keyword>
<evidence type="ECO:0000313" key="2">
    <source>
        <dbReference type="EMBL" id="KAK4782670.1"/>
    </source>
</evidence>
<keyword evidence="3" id="KW-1185">Reference proteome</keyword>
<evidence type="ECO:0000313" key="3">
    <source>
        <dbReference type="Proteomes" id="UP001346149"/>
    </source>
</evidence>
<dbReference type="EMBL" id="JAXQNO010000015">
    <property type="protein sequence ID" value="KAK4782670.1"/>
    <property type="molecule type" value="Genomic_DNA"/>
</dbReference>